<protein>
    <recommendedName>
        <fullName evidence="3">Cytochrome c domain-containing protein</fullName>
    </recommendedName>
</protein>
<gene>
    <name evidence="1" type="ORF">N7U66_06245</name>
</gene>
<evidence type="ECO:0000313" key="1">
    <source>
        <dbReference type="EMBL" id="WAC03187.1"/>
    </source>
</evidence>
<evidence type="ECO:0000313" key="2">
    <source>
        <dbReference type="Proteomes" id="UP001164705"/>
    </source>
</evidence>
<sequence length="92" mass="9905">MSQEGTVNYTDDIQSIISNNCTFCHSDPPVNGAPIALITYNQVVSAINNSDLINRISGQSGEAGAMPFGGPRLPQNLINLVIQWEMDGLLEN</sequence>
<dbReference type="KEGG" id="lnu:N7U66_06245"/>
<reference evidence="1" key="1">
    <citation type="submission" date="2022-11" db="EMBL/GenBank/DDBJ databases">
        <title>Lacinutrix neustonica HL-RS19T sp. nov., isolated from the surface microlayer sample of brackish Lake Shihwa.</title>
        <authorList>
            <person name="Choi J.Y."/>
            <person name="Hwang C.Y."/>
        </authorList>
    </citation>
    <scope>NUCLEOTIDE SEQUENCE</scope>
    <source>
        <strain evidence="1">HL-RS19</strain>
    </source>
</reference>
<dbReference type="RefSeq" id="WP_267677762.1">
    <property type="nucleotide sequence ID" value="NZ_CP113088.1"/>
</dbReference>
<evidence type="ECO:0008006" key="3">
    <source>
        <dbReference type="Google" id="ProtNLM"/>
    </source>
</evidence>
<dbReference type="AlphaFoldDB" id="A0A9E8MWY3"/>
<proteinExistence type="predicted"/>
<accession>A0A9E8MWY3</accession>
<organism evidence="1 2">
    <name type="scientific">Lacinutrix neustonica</name>
    <dbReference type="NCBI Taxonomy" id="2980107"/>
    <lineage>
        <taxon>Bacteria</taxon>
        <taxon>Pseudomonadati</taxon>
        <taxon>Bacteroidota</taxon>
        <taxon>Flavobacteriia</taxon>
        <taxon>Flavobacteriales</taxon>
        <taxon>Flavobacteriaceae</taxon>
        <taxon>Lacinutrix</taxon>
    </lineage>
</organism>
<dbReference type="Proteomes" id="UP001164705">
    <property type="component" value="Chromosome"/>
</dbReference>
<dbReference type="EMBL" id="CP113088">
    <property type="protein sequence ID" value="WAC03187.1"/>
    <property type="molecule type" value="Genomic_DNA"/>
</dbReference>
<keyword evidence="2" id="KW-1185">Reference proteome</keyword>
<name>A0A9E8MWY3_9FLAO</name>